<organism evidence="1 2">
    <name type="scientific">Bonamia ostreae</name>
    <dbReference type="NCBI Taxonomy" id="126728"/>
    <lineage>
        <taxon>Eukaryota</taxon>
        <taxon>Sar</taxon>
        <taxon>Rhizaria</taxon>
        <taxon>Endomyxa</taxon>
        <taxon>Ascetosporea</taxon>
        <taxon>Haplosporida</taxon>
        <taxon>Bonamia</taxon>
    </lineage>
</organism>
<sequence>MKICGHISCEDCIQHVVPCPVQGCRCYMDRASSEYLLKYLKKEKVSIVVKLTNTPVLLPVQVESNFSHANLAHYGKEILRLKEESKHYPKWCATS</sequence>
<evidence type="ECO:0000313" key="2">
    <source>
        <dbReference type="Proteomes" id="UP001439008"/>
    </source>
</evidence>
<gene>
    <name evidence="1" type="ORF">MHBO_002942</name>
</gene>
<feature type="non-terminal residue" evidence="1">
    <location>
        <position position="95"/>
    </location>
</feature>
<protein>
    <submittedName>
        <fullName evidence="1">Uncharacterized protein</fullName>
    </submittedName>
</protein>
<dbReference type="EMBL" id="JBDODL010001327">
    <property type="protein sequence ID" value="MES1921412.1"/>
    <property type="molecule type" value="Genomic_DNA"/>
</dbReference>
<evidence type="ECO:0000313" key="1">
    <source>
        <dbReference type="EMBL" id="MES1921412.1"/>
    </source>
</evidence>
<accession>A0ABV2APZ8</accession>
<name>A0ABV2APZ8_9EUKA</name>
<comment type="caution">
    <text evidence="1">The sequence shown here is derived from an EMBL/GenBank/DDBJ whole genome shotgun (WGS) entry which is preliminary data.</text>
</comment>
<dbReference type="Proteomes" id="UP001439008">
    <property type="component" value="Unassembled WGS sequence"/>
</dbReference>
<proteinExistence type="predicted"/>
<reference evidence="1 2" key="1">
    <citation type="journal article" date="2024" name="BMC Biol.">
        <title>Comparative genomics of Ascetosporea gives new insight into the evolutionary basis for animal parasitism in Rhizaria.</title>
        <authorList>
            <person name="Hiltunen Thoren M."/>
            <person name="Onut-Brannstrom I."/>
            <person name="Alfjorden A."/>
            <person name="Peckova H."/>
            <person name="Swords F."/>
            <person name="Hooper C."/>
            <person name="Holzer A.S."/>
            <person name="Bass D."/>
            <person name="Burki F."/>
        </authorList>
    </citation>
    <scope>NUCLEOTIDE SEQUENCE [LARGE SCALE GENOMIC DNA]</scope>
    <source>
        <strain evidence="1">20-A016</strain>
    </source>
</reference>
<keyword evidence="2" id="KW-1185">Reference proteome</keyword>